<accession>A0A127VAC5</accession>
<gene>
    <name evidence="1" type="ORF">AY601_1197</name>
</gene>
<dbReference type="KEGG" id="pcm:AY601_1197"/>
<reference evidence="1 2" key="1">
    <citation type="submission" date="2016-03" db="EMBL/GenBank/DDBJ databases">
        <title>Complete genome sequence of Pedobacter cryoconitis PAMC 27485.</title>
        <authorList>
            <person name="Lee J."/>
            <person name="Kim O.-S."/>
        </authorList>
    </citation>
    <scope>NUCLEOTIDE SEQUENCE [LARGE SCALE GENOMIC DNA]</scope>
    <source>
        <strain evidence="1 2">PAMC 27485</strain>
    </source>
</reference>
<protein>
    <submittedName>
        <fullName evidence="1">Uncharacterized protein</fullName>
    </submittedName>
</protein>
<proteinExistence type="predicted"/>
<name>A0A127VAC5_9SPHI</name>
<keyword evidence="2" id="KW-1185">Reference proteome</keyword>
<evidence type="ECO:0000313" key="1">
    <source>
        <dbReference type="EMBL" id="AMP98121.1"/>
    </source>
</evidence>
<dbReference type="PATRIC" id="fig|188932.3.peg.1238"/>
<dbReference type="RefSeq" id="WP_068397838.1">
    <property type="nucleotide sequence ID" value="NZ_CP014504.1"/>
</dbReference>
<sequence>MGILDLFKKKQPVTTTNEDDNGELPLLSDFKFYYLYGFTDQPNQVSTDFEQFNALYKLVIGQVGGVAITNSYHPYFIVNPKGTTVWAAAYIKLYINEKKGEVFNNISTAAAIYGVDTSPILKDMHIWPDTRLTTTENPVFSKYVPFIIPFLVSAKHQELNWDKEINSGMATKGNAAAYVEQVTAAIKFFMPEPAFIIGFDEFDENNPSGMIDKFIKCKSMFKA</sequence>
<dbReference type="AlphaFoldDB" id="A0A127VAC5"/>
<dbReference type="OrthoDB" id="1233889at2"/>
<evidence type="ECO:0000313" key="2">
    <source>
        <dbReference type="Proteomes" id="UP000071561"/>
    </source>
</evidence>
<dbReference type="Proteomes" id="UP000071561">
    <property type="component" value="Chromosome"/>
</dbReference>
<dbReference type="EMBL" id="CP014504">
    <property type="protein sequence ID" value="AMP98121.1"/>
    <property type="molecule type" value="Genomic_DNA"/>
</dbReference>
<organism evidence="1 2">
    <name type="scientific">Pedobacter cryoconitis</name>
    <dbReference type="NCBI Taxonomy" id="188932"/>
    <lineage>
        <taxon>Bacteria</taxon>
        <taxon>Pseudomonadati</taxon>
        <taxon>Bacteroidota</taxon>
        <taxon>Sphingobacteriia</taxon>
        <taxon>Sphingobacteriales</taxon>
        <taxon>Sphingobacteriaceae</taxon>
        <taxon>Pedobacter</taxon>
    </lineage>
</organism>